<dbReference type="OrthoDB" id="10009520at2759"/>
<dbReference type="Pfam" id="PF26200">
    <property type="entry name" value="Rcat_RNF216"/>
    <property type="match status" value="1"/>
</dbReference>
<feature type="compositionally biased region" description="Low complexity" evidence="8">
    <location>
        <begin position="1113"/>
        <end position="1123"/>
    </location>
</feature>
<keyword evidence="5" id="KW-0863">Zinc-finger</keyword>
<comment type="pathway">
    <text evidence="1">Protein modification; protein ubiquitination.</text>
</comment>
<evidence type="ECO:0000313" key="11">
    <source>
        <dbReference type="Proteomes" id="UP000566819"/>
    </source>
</evidence>
<keyword evidence="4" id="KW-0677">Repeat</keyword>
<keyword evidence="3" id="KW-0479">Metal-binding</keyword>
<evidence type="ECO:0000259" key="9">
    <source>
        <dbReference type="PROSITE" id="PS51873"/>
    </source>
</evidence>
<dbReference type="InterPro" id="IPR047544">
    <property type="entry name" value="RING-HC_RBR_RNF216"/>
</dbReference>
<feature type="region of interest" description="Disordered" evidence="8">
    <location>
        <begin position="900"/>
        <end position="921"/>
    </location>
</feature>
<feature type="region of interest" description="Disordered" evidence="8">
    <location>
        <begin position="277"/>
        <end position="311"/>
    </location>
</feature>
<feature type="compositionally biased region" description="Low complexity" evidence="8">
    <location>
        <begin position="48"/>
        <end position="65"/>
    </location>
</feature>
<dbReference type="PANTHER" id="PTHR22770">
    <property type="entry name" value="UBIQUITIN CONJUGATING ENZYME 7 INTERACTING PROTEIN-RELATED"/>
    <property type="match status" value="1"/>
</dbReference>
<feature type="region of interest" description="Disordered" evidence="8">
    <location>
        <begin position="967"/>
        <end position="998"/>
    </location>
</feature>
<dbReference type="Proteomes" id="UP000566819">
    <property type="component" value="Unassembled WGS sequence"/>
</dbReference>
<feature type="compositionally biased region" description="Low complexity" evidence="8">
    <location>
        <begin position="142"/>
        <end position="155"/>
    </location>
</feature>
<proteinExistence type="predicted"/>
<feature type="region of interest" description="Disordered" evidence="8">
    <location>
        <begin position="1094"/>
        <end position="1123"/>
    </location>
</feature>
<feature type="region of interest" description="Disordered" evidence="8">
    <location>
        <begin position="45"/>
        <end position="70"/>
    </location>
</feature>
<dbReference type="InterPro" id="IPR013083">
    <property type="entry name" value="Znf_RING/FYVE/PHD"/>
</dbReference>
<dbReference type="GO" id="GO:0008270">
    <property type="term" value="F:zinc ion binding"/>
    <property type="evidence" value="ECO:0007669"/>
    <property type="project" value="UniProtKB-KW"/>
</dbReference>
<dbReference type="InterPro" id="IPR051628">
    <property type="entry name" value="LUBAC_E3_Ligases"/>
</dbReference>
<dbReference type="Gene3D" id="1.20.120.1750">
    <property type="match status" value="1"/>
</dbReference>
<keyword evidence="11" id="KW-1185">Reference proteome</keyword>
<dbReference type="AlphaFoldDB" id="A0A8H4RNI6"/>
<feature type="domain" description="RING-type" evidence="9">
    <location>
        <begin position="527"/>
        <end position="747"/>
    </location>
</feature>
<dbReference type="Gene3D" id="3.30.40.10">
    <property type="entry name" value="Zinc/RING finger domain, C3HC4 (zinc finger)"/>
    <property type="match status" value="1"/>
</dbReference>
<evidence type="ECO:0000256" key="1">
    <source>
        <dbReference type="ARBA" id="ARBA00004906"/>
    </source>
</evidence>
<dbReference type="GO" id="GO:0016740">
    <property type="term" value="F:transferase activity"/>
    <property type="evidence" value="ECO:0007669"/>
    <property type="project" value="UniProtKB-KW"/>
</dbReference>
<evidence type="ECO:0000256" key="7">
    <source>
        <dbReference type="ARBA" id="ARBA00022833"/>
    </source>
</evidence>
<evidence type="ECO:0000256" key="4">
    <source>
        <dbReference type="ARBA" id="ARBA00022737"/>
    </source>
</evidence>
<gene>
    <name evidence="10" type="ORF">G7Y89_g6019</name>
</gene>
<evidence type="ECO:0000256" key="3">
    <source>
        <dbReference type="ARBA" id="ARBA00022723"/>
    </source>
</evidence>
<comment type="caution">
    <text evidence="10">The sequence shown here is derived from an EMBL/GenBank/DDBJ whole genome shotgun (WGS) entry which is preliminary data.</text>
</comment>
<feature type="region of interest" description="Disordered" evidence="8">
    <location>
        <begin position="92"/>
        <end position="181"/>
    </location>
</feature>
<dbReference type="PANTHER" id="PTHR22770:SF47">
    <property type="entry name" value="E3 UBIQUITIN-PROTEIN LIGASE RNF216"/>
    <property type="match status" value="1"/>
</dbReference>
<dbReference type="CDD" id="cd20339">
    <property type="entry name" value="BRcat_RBR_RNF216"/>
    <property type="match status" value="1"/>
</dbReference>
<dbReference type="PROSITE" id="PS51873">
    <property type="entry name" value="TRIAD"/>
    <property type="match status" value="1"/>
</dbReference>
<keyword evidence="7" id="KW-0862">Zinc</keyword>
<keyword evidence="2" id="KW-0808">Transferase</keyword>
<evidence type="ECO:0000256" key="5">
    <source>
        <dbReference type="ARBA" id="ARBA00022771"/>
    </source>
</evidence>
<organism evidence="10 11">
    <name type="scientific">Cudoniella acicularis</name>
    <dbReference type="NCBI Taxonomy" id="354080"/>
    <lineage>
        <taxon>Eukaryota</taxon>
        <taxon>Fungi</taxon>
        <taxon>Dikarya</taxon>
        <taxon>Ascomycota</taxon>
        <taxon>Pezizomycotina</taxon>
        <taxon>Leotiomycetes</taxon>
        <taxon>Helotiales</taxon>
        <taxon>Tricladiaceae</taxon>
        <taxon>Cudoniella</taxon>
    </lineage>
</organism>
<dbReference type="CDD" id="cd16630">
    <property type="entry name" value="RING-HC_RBR_RNF216"/>
    <property type="match status" value="1"/>
</dbReference>
<dbReference type="EMBL" id="JAAMPI010000378">
    <property type="protein sequence ID" value="KAF4632110.1"/>
    <property type="molecule type" value="Genomic_DNA"/>
</dbReference>
<sequence length="1141" mass="128090">MDYFRLQSRVPTDKPLSANRAVAISNPTTSIDTMNRFPSPLVHQPDLTKPISASTSPSTPKPSDITHTRSGIMKVNTRFPFSSVTTQIRSLGMERVNKLRPKKAARDGPPDLRPNGSRLSNILKAARSLIPRPRPRSRKSKAAASSAPSVPSTPSLTEQPPLRKLQARGERDPVAMNSPARQMDIIDLVSDDDNSDNGDSKSDLFVRAPERPLANQQAQAANPPEPFQQDAAMEDLLAAPAPHPVAAHDVWGDYMLDEAFDDEALARAVMEGFNEPQFLPQGAASPQPRDISGAFDQVQPQQQPPQPPAMNVETRQDCLDTVVIIFPDICRDHVSSLYNEVAQNSDRIIAYILDKTEKGQPYPKAKDKQKTLKRKREVNEDEAAVLKYGAADRAAPSLGSTRTYIRNILSHEFPETPMIFIDATLNQSNYRLFQAYRVLEEAQRTFDLRNPPYNKIKKSRGPLPQFHDDKIQAFIDDISEDRDRAEVLRELQASRRIKRKADQKRAEECQAELEEKENLARAQAEGTMSECGCCFGDYPLNRMVHCDGDILHWFCRGCARQTAEAEIGNSKYELHCMSMDGCDAGFGNDQRRQFLDEKTLIALERNEQEAMLRMAGIENLASCPFCPFAAEYPPVEVNKEFQCQAPDCERVSCRLCKLESHIPKSCEENAKENGLSVRRQIEEAMSAALIRKCNKCGTPFVKEEGCNKMTYDHFDDRTRGGKEGNCPLFESVEARHDEEVKKAEKDALEKVRAEHPEYTEDDLKVKVSENVLKDEERRKANDPRARLQQLPGHRYIPPPPIVFPPVAIGAQQRLEPRRENELHLNGGHDLFRELLEAEDVIPRIPRLPRFGRPFVADPAERAAIAERVMVGLRAPQILVPGHQPIVPEPVQLPQLLERQGQENGGEPAGNLRPGHENVTENVRRLRERMKQTVRERQRLAEALVDAEDLANDLEMHRARLRDLRNRRVQPAQESHDANQQSPAKEVAQPRPAAPVLRARPNPDLEQRHAAILGGVRQRMAEAQEKARSDREVRGRDLRAQQARQMEQLEMMRERMAGMQAIVQERNHAQAPAGGQGAQFLQPFQQMREMMLQQQRAISDQQRNLLAGGGRPGAGPADAAAQAAADALGAIPPIPRYQGPRA</sequence>
<evidence type="ECO:0000313" key="10">
    <source>
        <dbReference type="EMBL" id="KAF4632110.1"/>
    </source>
</evidence>
<feature type="compositionally biased region" description="Low complexity" evidence="8">
    <location>
        <begin position="989"/>
        <end position="998"/>
    </location>
</feature>
<evidence type="ECO:0000256" key="2">
    <source>
        <dbReference type="ARBA" id="ARBA00022679"/>
    </source>
</evidence>
<evidence type="ECO:0000256" key="6">
    <source>
        <dbReference type="ARBA" id="ARBA00022786"/>
    </source>
</evidence>
<dbReference type="InterPro" id="IPR047545">
    <property type="entry name" value="BRcat_RBR_RNF216"/>
</dbReference>
<evidence type="ECO:0000256" key="8">
    <source>
        <dbReference type="SAM" id="MobiDB-lite"/>
    </source>
</evidence>
<protein>
    <recommendedName>
        <fullName evidence="9">RING-type domain-containing protein</fullName>
    </recommendedName>
</protein>
<reference evidence="10 11" key="1">
    <citation type="submission" date="2020-03" db="EMBL/GenBank/DDBJ databases">
        <title>Draft Genome Sequence of Cudoniella acicularis.</title>
        <authorList>
            <person name="Buettner E."/>
            <person name="Kellner H."/>
        </authorList>
    </citation>
    <scope>NUCLEOTIDE SEQUENCE [LARGE SCALE GENOMIC DNA]</scope>
    <source>
        <strain evidence="10 11">DSM 108380</strain>
    </source>
</reference>
<dbReference type="InterPro" id="IPR044066">
    <property type="entry name" value="TRIAD_supradom"/>
</dbReference>
<accession>A0A8H4RNI6</accession>
<keyword evidence="6" id="KW-0833">Ubl conjugation pathway</keyword>
<name>A0A8H4RNI6_9HELO</name>